<dbReference type="SUPFAM" id="SSF56281">
    <property type="entry name" value="Metallo-hydrolase/oxidoreductase"/>
    <property type="match status" value="1"/>
</dbReference>
<sequence length="157" mass="18187">MPDRDNFKLKSPDIIFENTLTIDLGNKVCLLERIKSTHTDDSTVIYIPDEKIIFLGDCAYGKTTNSLFHYKQSLLLTMIEDITKYNAEMFLLGHESICDLNEMNIYWEELTTANRAVKSASLEDAIEYFKADNKREPNDNELFFIQAFVNDQIIQSQ</sequence>
<accession>A0A511ZM78</accession>
<keyword evidence="2" id="KW-1185">Reference proteome</keyword>
<reference evidence="1 2" key="1">
    <citation type="submission" date="2019-07" db="EMBL/GenBank/DDBJ databases">
        <title>Whole genome shotgun sequence of Oceanobacillus sojae NBRC 105379.</title>
        <authorList>
            <person name="Hosoyama A."/>
            <person name="Uohara A."/>
            <person name="Ohji S."/>
            <person name="Ichikawa N."/>
        </authorList>
    </citation>
    <scope>NUCLEOTIDE SEQUENCE [LARGE SCALE GENOMIC DNA]</scope>
    <source>
        <strain evidence="1 2">NBRC 105379</strain>
    </source>
</reference>
<evidence type="ECO:0008006" key="3">
    <source>
        <dbReference type="Google" id="ProtNLM"/>
    </source>
</evidence>
<dbReference type="RefSeq" id="WP_246145190.1">
    <property type="nucleotide sequence ID" value="NZ_BJYM01000014.1"/>
</dbReference>
<dbReference type="STRING" id="582851.GCA_900162665_04585"/>
<dbReference type="AlphaFoldDB" id="A0A511ZM78"/>
<protein>
    <recommendedName>
        <fullName evidence="3">Metallo-beta-lactamase domain-containing protein</fullName>
    </recommendedName>
</protein>
<dbReference type="InterPro" id="IPR036866">
    <property type="entry name" value="RibonucZ/Hydroxyglut_hydro"/>
</dbReference>
<dbReference type="Gene3D" id="3.60.15.10">
    <property type="entry name" value="Ribonuclease Z/Hydroxyacylglutathione hydrolase-like"/>
    <property type="match status" value="1"/>
</dbReference>
<dbReference type="Proteomes" id="UP000321558">
    <property type="component" value="Unassembled WGS sequence"/>
</dbReference>
<evidence type="ECO:0000313" key="2">
    <source>
        <dbReference type="Proteomes" id="UP000321558"/>
    </source>
</evidence>
<evidence type="ECO:0000313" key="1">
    <source>
        <dbReference type="EMBL" id="GEN88564.1"/>
    </source>
</evidence>
<comment type="caution">
    <text evidence="1">The sequence shown here is derived from an EMBL/GenBank/DDBJ whole genome shotgun (WGS) entry which is preliminary data.</text>
</comment>
<organism evidence="1 2">
    <name type="scientific">Oceanobacillus sojae</name>
    <dbReference type="NCBI Taxonomy" id="582851"/>
    <lineage>
        <taxon>Bacteria</taxon>
        <taxon>Bacillati</taxon>
        <taxon>Bacillota</taxon>
        <taxon>Bacilli</taxon>
        <taxon>Bacillales</taxon>
        <taxon>Bacillaceae</taxon>
        <taxon>Oceanobacillus</taxon>
    </lineage>
</organism>
<proteinExistence type="predicted"/>
<gene>
    <name evidence="1" type="ORF">OSO01_33030</name>
</gene>
<name>A0A511ZM78_9BACI</name>
<dbReference type="EMBL" id="BJYM01000014">
    <property type="protein sequence ID" value="GEN88564.1"/>
    <property type="molecule type" value="Genomic_DNA"/>
</dbReference>